<keyword evidence="1" id="KW-0560">Oxidoreductase</keyword>
<name>A0ABW3MAX8_9PSEU</name>
<keyword evidence="4" id="KW-1185">Reference proteome</keyword>
<dbReference type="PANTHER" id="PTHR14239:SF10">
    <property type="entry name" value="REDUCTASE"/>
    <property type="match status" value="1"/>
</dbReference>
<sequence length="201" mass="21001">MKIGIVGAGHIGSTVATLFVQAGHKVEISNSQGPESLSAVVAKLDGKVKAVTVEQAAKFGDVVLFAIPFGAYKDLGSLPLAGKILIDATNAFSKTHDAKAPTSSEQVAKEFPEAKVVKAFNTLHYTYLVTDRKPDAAHEDRLALFVAGDDADAKATVSKLIDEIGFAPVDTGSLADGSRRQQSGTAVWNKKLTPAAAAKLL</sequence>
<reference evidence="4" key="1">
    <citation type="journal article" date="2019" name="Int. J. Syst. Evol. Microbiol.">
        <title>The Global Catalogue of Microorganisms (GCM) 10K type strain sequencing project: providing services to taxonomists for standard genome sequencing and annotation.</title>
        <authorList>
            <consortium name="The Broad Institute Genomics Platform"/>
            <consortium name="The Broad Institute Genome Sequencing Center for Infectious Disease"/>
            <person name="Wu L."/>
            <person name="Ma J."/>
        </authorList>
    </citation>
    <scope>NUCLEOTIDE SEQUENCE [LARGE SCALE GENOMIC DNA]</scope>
    <source>
        <strain evidence="4">JCM 31486</strain>
    </source>
</reference>
<dbReference type="Proteomes" id="UP001597045">
    <property type="component" value="Unassembled WGS sequence"/>
</dbReference>
<evidence type="ECO:0000256" key="1">
    <source>
        <dbReference type="ARBA" id="ARBA00023002"/>
    </source>
</evidence>
<dbReference type="Gene3D" id="3.40.50.720">
    <property type="entry name" value="NAD(P)-binding Rossmann-like Domain"/>
    <property type="match status" value="1"/>
</dbReference>
<feature type="domain" description="Pyrroline-5-carboxylate reductase catalytic N-terminal" evidence="2">
    <location>
        <begin position="2"/>
        <end position="90"/>
    </location>
</feature>
<protein>
    <submittedName>
        <fullName evidence="3">NADPH-dependent F420 reductase</fullName>
    </submittedName>
</protein>
<proteinExistence type="predicted"/>
<organism evidence="3 4">
    <name type="scientific">Kibdelosporangium lantanae</name>
    <dbReference type="NCBI Taxonomy" id="1497396"/>
    <lineage>
        <taxon>Bacteria</taxon>
        <taxon>Bacillati</taxon>
        <taxon>Actinomycetota</taxon>
        <taxon>Actinomycetes</taxon>
        <taxon>Pseudonocardiales</taxon>
        <taxon>Pseudonocardiaceae</taxon>
        <taxon>Kibdelosporangium</taxon>
    </lineage>
</organism>
<evidence type="ECO:0000313" key="3">
    <source>
        <dbReference type="EMBL" id="MFD1046754.1"/>
    </source>
</evidence>
<dbReference type="EMBL" id="JBHTIS010000779">
    <property type="protein sequence ID" value="MFD1046754.1"/>
    <property type="molecule type" value="Genomic_DNA"/>
</dbReference>
<evidence type="ECO:0000313" key="4">
    <source>
        <dbReference type="Proteomes" id="UP001597045"/>
    </source>
</evidence>
<dbReference type="InterPro" id="IPR051267">
    <property type="entry name" value="STEAP_metalloreductase"/>
</dbReference>
<accession>A0ABW3MAX8</accession>
<dbReference type="InterPro" id="IPR036291">
    <property type="entry name" value="NAD(P)-bd_dom_sf"/>
</dbReference>
<dbReference type="InterPro" id="IPR028939">
    <property type="entry name" value="P5C_Rdtase_cat_N"/>
</dbReference>
<dbReference type="SUPFAM" id="SSF51735">
    <property type="entry name" value="NAD(P)-binding Rossmann-fold domains"/>
    <property type="match status" value="1"/>
</dbReference>
<gene>
    <name evidence="3" type="ORF">ACFQ1S_14940</name>
</gene>
<evidence type="ECO:0000259" key="2">
    <source>
        <dbReference type="Pfam" id="PF03807"/>
    </source>
</evidence>
<comment type="caution">
    <text evidence="3">The sequence shown here is derived from an EMBL/GenBank/DDBJ whole genome shotgun (WGS) entry which is preliminary data.</text>
</comment>
<dbReference type="PANTHER" id="PTHR14239">
    <property type="entry name" value="DUDULIN-RELATED"/>
    <property type="match status" value="1"/>
</dbReference>
<dbReference type="Pfam" id="PF03807">
    <property type="entry name" value="F420_oxidored"/>
    <property type="match status" value="1"/>
</dbReference>